<dbReference type="Gene3D" id="2.115.10.20">
    <property type="entry name" value="Glycosyl hydrolase domain, family 43"/>
    <property type="match status" value="1"/>
</dbReference>
<dbReference type="Pfam" id="PF08244">
    <property type="entry name" value="Glyco_hydro_32C"/>
    <property type="match status" value="1"/>
</dbReference>
<dbReference type="EC" id="3.2.1.26" evidence="2"/>
<dbReference type="HOGENOM" id="CLU_001528_7_0_0"/>
<feature type="domain" description="Glycosyl hydrolase family 32 C-terminal" evidence="7">
    <location>
        <begin position="353"/>
        <end position="476"/>
    </location>
</feature>
<evidence type="ECO:0000313" key="9">
    <source>
        <dbReference type="Proteomes" id="UP000002508"/>
    </source>
</evidence>
<gene>
    <name evidence="8" type="ordered locus">Cagg_3719</name>
</gene>
<dbReference type="STRING" id="326427.Cagg_3719"/>
<dbReference type="PANTHER" id="PTHR43101:SF1">
    <property type="entry name" value="BETA-FRUCTOSIDASE"/>
    <property type="match status" value="1"/>
</dbReference>
<dbReference type="GO" id="GO:0005975">
    <property type="term" value="P:carbohydrate metabolic process"/>
    <property type="evidence" value="ECO:0007669"/>
    <property type="project" value="InterPro"/>
</dbReference>
<dbReference type="SMART" id="SM00640">
    <property type="entry name" value="Glyco_32"/>
    <property type="match status" value="1"/>
</dbReference>
<comment type="similarity">
    <text evidence="1 5">Belongs to the glycosyl hydrolase 32 family.</text>
</comment>
<dbReference type="SUPFAM" id="SSF49899">
    <property type="entry name" value="Concanavalin A-like lectins/glucanases"/>
    <property type="match status" value="1"/>
</dbReference>
<dbReference type="CDD" id="cd08996">
    <property type="entry name" value="GH32_FFase"/>
    <property type="match status" value="1"/>
</dbReference>
<reference evidence="8" key="1">
    <citation type="submission" date="2008-12" db="EMBL/GenBank/DDBJ databases">
        <title>Complete sequence of Chloroflexus aggregans DSM 9485.</title>
        <authorList>
            <consortium name="US DOE Joint Genome Institute"/>
            <person name="Lucas S."/>
            <person name="Copeland A."/>
            <person name="Lapidus A."/>
            <person name="Glavina del Rio T."/>
            <person name="Dalin E."/>
            <person name="Tice H."/>
            <person name="Pitluck S."/>
            <person name="Foster B."/>
            <person name="Larimer F."/>
            <person name="Land M."/>
            <person name="Hauser L."/>
            <person name="Kyrpides N."/>
            <person name="Mikhailova N."/>
            <person name="Bryant D."/>
            <person name="Richardson P."/>
        </authorList>
    </citation>
    <scope>NUCLEOTIDE SEQUENCE</scope>
    <source>
        <strain evidence="8">DSM 9485</strain>
    </source>
</reference>
<keyword evidence="4 5" id="KW-0326">Glycosidase</keyword>
<keyword evidence="9" id="KW-1185">Reference proteome</keyword>
<feature type="domain" description="Glycosyl hydrolase family 32 N-terminal" evidence="6">
    <location>
        <begin position="23"/>
        <end position="317"/>
    </location>
</feature>
<organism evidence="8 9">
    <name type="scientific">Chloroflexus aggregans (strain MD-66 / DSM 9485)</name>
    <dbReference type="NCBI Taxonomy" id="326427"/>
    <lineage>
        <taxon>Bacteria</taxon>
        <taxon>Bacillati</taxon>
        <taxon>Chloroflexota</taxon>
        <taxon>Chloroflexia</taxon>
        <taxon>Chloroflexales</taxon>
        <taxon>Chloroflexineae</taxon>
        <taxon>Chloroflexaceae</taxon>
        <taxon>Chloroflexus</taxon>
    </lineage>
</organism>
<dbReference type="InterPro" id="IPR013148">
    <property type="entry name" value="Glyco_hydro_32_N"/>
</dbReference>
<evidence type="ECO:0000259" key="6">
    <source>
        <dbReference type="Pfam" id="PF00251"/>
    </source>
</evidence>
<dbReference type="InterPro" id="IPR013189">
    <property type="entry name" value="Glyco_hydro_32_C"/>
</dbReference>
<sequence>MTLFLMRSKEQGMISDPHRPRYHFLPLANWMNDPNGLIQWGETFHLFYQYNPAGAYHRNIHWGHATSADLLYWQHQPIALAPTPGGPDADGCWSGCAVNDYGTPTLIYTGFRLPEEQTPCLAVSRDGLLTWQKWPEPIIPAPPADLDLLGFRDHTVWRENGRWAMLIGAGIRGQGGTVLLYRSDDLRRWEYGGPLVIGDAGQFDPVWTGTLWECPDFFSLNGDHALICSVWDRCPYYTIAMRGAYRDGRFTPSLTHKLDYGDAHFYAPQTMPLRDGRRIMFGWVMEGRSEAAVLAAGWAGVMSLPREVQVSSDGQVVALPIAEVTQLRGMERRMSPARIMPGALQWTPICGAHLELEVVLLPPSQGTCSVWLRASPDGAEATILRYNRATATLTLDRSRSSLSSDVWHDSHHAPLPLAPDEPLRLRIFLDGSLIEVFANDRRSITSRIYPSRPDSDGVALQVEGNPAELVMMRAWEMADIWA</sequence>
<dbReference type="InterPro" id="IPR023296">
    <property type="entry name" value="Glyco_hydro_beta-prop_sf"/>
</dbReference>
<evidence type="ECO:0000256" key="2">
    <source>
        <dbReference type="ARBA" id="ARBA00012758"/>
    </source>
</evidence>
<dbReference type="AlphaFoldDB" id="B8GAI0"/>
<dbReference type="Proteomes" id="UP000002508">
    <property type="component" value="Chromosome"/>
</dbReference>
<dbReference type="CAZy" id="GH32">
    <property type="family name" value="Glycoside Hydrolase Family 32"/>
</dbReference>
<evidence type="ECO:0000259" key="7">
    <source>
        <dbReference type="Pfam" id="PF08244"/>
    </source>
</evidence>
<dbReference type="Pfam" id="PF00251">
    <property type="entry name" value="Glyco_hydro_32N"/>
    <property type="match status" value="1"/>
</dbReference>
<accession>B8GAI0</accession>
<dbReference type="KEGG" id="cag:Cagg_3719"/>
<evidence type="ECO:0000256" key="5">
    <source>
        <dbReference type="RuleBase" id="RU362110"/>
    </source>
</evidence>
<evidence type="ECO:0000256" key="4">
    <source>
        <dbReference type="ARBA" id="ARBA00023295"/>
    </source>
</evidence>
<keyword evidence="3 5" id="KW-0378">Hydrolase</keyword>
<evidence type="ECO:0000256" key="1">
    <source>
        <dbReference type="ARBA" id="ARBA00009902"/>
    </source>
</evidence>
<dbReference type="SUPFAM" id="SSF75005">
    <property type="entry name" value="Arabinanase/levansucrase/invertase"/>
    <property type="match status" value="1"/>
</dbReference>
<dbReference type="InterPro" id="IPR001362">
    <property type="entry name" value="Glyco_hydro_32"/>
</dbReference>
<dbReference type="InterPro" id="IPR051214">
    <property type="entry name" value="GH32_Enzymes"/>
</dbReference>
<dbReference type="PANTHER" id="PTHR43101">
    <property type="entry name" value="BETA-FRUCTOSIDASE"/>
    <property type="match status" value="1"/>
</dbReference>
<evidence type="ECO:0000256" key="3">
    <source>
        <dbReference type="ARBA" id="ARBA00022801"/>
    </source>
</evidence>
<name>B8GAI0_CHLAD</name>
<protein>
    <recommendedName>
        <fullName evidence="2">beta-fructofuranosidase</fullName>
        <ecNumber evidence="2">3.2.1.26</ecNumber>
    </recommendedName>
</protein>
<dbReference type="GO" id="GO:0004564">
    <property type="term" value="F:beta-fructofuranosidase activity"/>
    <property type="evidence" value="ECO:0007669"/>
    <property type="project" value="UniProtKB-EC"/>
</dbReference>
<dbReference type="eggNOG" id="COG1621">
    <property type="taxonomic scope" value="Bacteria"/>
</dbReference>
<dbReference type="EMBL" id="CP001337">
    <property type="protein sequence ID" value="ACL26555.1"/>
    <property type="molecule type" value="Genomic_DNA"/>
</dbReference>
<dbReference type="InterPro" id="IPR013320">
    <property type="entry name" value="ConA-like_dom_sf"/>
</dbReference>
<proteinExistence type="inferred from homology"/>
<dbReference type="PROSITE" id="PS00609">
    <property type="entry name" value="GLYCOSYL_HYDROL_F32"/>
    <property type="match status" value="1"/>
</dbReference>
<dbReference type="InterPro" id="IPR018053">
    <property type="entry name" value="Glyco_hydro_32_AS"/>
</dbReference>
<dbReference type="Gene3D" id="2.60.120.560">
    <property type="entry name" value="Exo-inulinase, domain 1"/>
    <property type="match status" value="1"/>
</dbReference>
<evidence type="ECO:0000313" key="8">
    <source>
        <dbReference type="EMBL" id="ACL26555.1"/>
    </source>
</evidence>